<feature type="signal peptide" evidence="1">
    <location>
        <begin position="1"/>
        <end position="20"/>
    </location>
</feature>
<dbReference type="SUPFAM" id="SSF49464">
    <property type="entry name" value="Carboxypeptidase regulatory domain-like"/>
    <property type="match status" value="1"/>
</dbReference>
<feature type="domain" description="TonB-dependent receptor plug" evidence="2">
    <location>
        <begin position="134"/>
        <end position="234"/>
    </location>
</feature>
<keyword evidence="1" id="KW-0732">Signal</keyword>
<dbReference type="InterPro" id="IPR008969">
    <property type="entry name" value="CarboxyPept-like_regulatory"/>
</dbReference>
<name>A0A5N1IK47_9BACT</name>
<dbReference type="EMBL" id="VTWT01000011">
    <property type="protein sequence ID" value="KAA9325649.1"/>
    <property type="molecule type" value="Genomic_DNA"/>
</dbReference>
<dbReference type="RefSeq" id="WP_150905308.1">
    <property type="nucleotide sequence ID" value="NZ_VTWT01000011.1"/>
</dbReference>
<organism evidence="3 4">
    <name type="scientific">Adhaeribacter soli</name>
    <dbReference type="NCBI Taxonomy" id="2607655"/>
    <lineage>
        <taxon>Bacteria</taxon>
        <taxon>Pseudomonadati</taxon>
        <taxon>Bacteroidota</taxon>
        <taxon>Cytophagia</taxon>
        <taxon>Cytophagales</taxon>
        <taxon>Hymenobacteraceae</taxon>
        <taxon>Adhaeribacter</taxon>
    </lineage>
</organism>
<sequence length="811" mass="89626">MKQFLLTILLAAFSFTAAYSQLTQTVRGTISDADTGTPLTGVTVLVKSAGPVKGTITDAEGKYRLENIPTGRITLQLSYLGYEAITVPDVVVNSGKEAILNLTMQESALSFDEVVVTNTKKNGEPVNDMALVSSRSISMEESNRYAGGFNDPSKILSNFAGVARTQDGRNNDIIVRGNSPKYVQWRLEGVQITNPNHFADQGGMGGGVNALNNSLLATSDFYTGAFSPEYGNVLSGVYDLKLRAGNNEKFEAALGIGIIGTDLTVEGPFRKGYGGSYLLNYRYSTASVLKDVGVIEAKGIPKFQDATLKVVLPTARFGTFSLFSLGGKSGFEAEDVSPIDINTPGDRTMRGDISEDMKSGAHLLNVGVNHTMPITSESFIQTNITYSKEGINDQVFESKRIQVLNGEGGVVRDSVVNNMLNFNSRLMKSVYRGAVSYTNKLNARNKIVLGANYNLFAYNYNQSQFADDAANRFTLMDFKENVGTLGSFVSWKLRLNEHVTVVSGLHNMNVLLNKNSTLEPRVAVKWRLTNGNAFHAGYGLHSTMESIHNYFAKVPQTDGRVMEPNKDLELLKAHHFVIGYEKLLTDQLVLKGEVYCQKLYNLPVENDLNSAFATINENLDFKYTDLVNKGKGRNYGVEVSLEKYFSNNYYYLVNGSVYTSKYTALDGKERNTAFNNNYLANMLVGNEFVKLGKKQNQTLGLNVRALLDGGKKIIPLLRDSNGNIAVNPSGNQYWDYDKAYDKSLGSVYMVTVSASYKWNKLKTTHELFLNLDNVTNSQGKLTEFYDETQPNSVGYTTQFGLFPNLMYRLYL</sequence>
<dbReference type="Pfam" id="PF07715">
    <property type="entry name" value="Plug"/>
    <property type="match status" value="1"/>
</dbReference>
<keyword evidence="3" id="KW-0675">Receptor</keyword>
<evidence type="ECO:0000313" key="3">
    <source>
        <dbReference type="EMBL" id="KAA9325649.1"/>
    </source>
</evidence>
<keyword evidence="4" id="KW-1185">Reference proteome</keyword>
<dbReference type="InterPro" id="IPR012910">
    <property type="entry name" value="Plug_dom"/>
</dbReference>
<dbReference type="Gene3D" id="2.170.130.10">
    <property type="entry name" value="TonB-dependent receptor, plug domain"/>
    <property type="match status" value="1"/>
</dbReference>
<accession>A0A5N1IK47</accession>
<evidence type="ECO:0000256" key="1">
    <source>
        <dbReference type="SAM" id="SignalP"/>
    </source>
</evidence>
<reference evidence="3 4" key="1">
    <citation type="submission" date="2019-09" db="EMBL/GenBank/DDBJ databases">
        <title>Genome sequence of Adhaeribacter sp. M2.</title>
        <authorList>
            <person name="Srinivasan S."/>
        </authorList>
    </citation>
    <scope>NUCLEOTIDE SEQUENCE [LARGE SCALE GENOMIC DNA]</scope>
    <source>
        <strain evidence="3 4">M2</strain>
    </source>
</reference>
<dbReference type="Pfam" id="PF13715">
    <property type="entry name" value="CarbopepD_reg_2"/>
    <property type="match status" value="1"/>
</dbReference>
<feature type="chain" id="PRO_5024863565" evidence="1">
    <location>
        <begin position="21"/>
        <end position="811"/>
    </location>
</feature>
<dbReference type="AlphaFoldDB" id="A0A5N1IK47"/>
<protein>
    <submittedName>
        <fullName evidence="3">TonB-dependent receptor plug domain-containing protein</fullName>
    </submittedName>
</protein>
<comment type="caution">
    <text evidence="3">The sequence shown here is derived from an EMBL/GenBank/DDBJ whole genome shotgun (WGS) entry which is preliminary data.</text>
</comment>
<dbReference type="SUPFAM" id="SSF56935">
    <property type="entry name" value="Porins"/>
    <property type="match status" value="1"/>
</dbReference>
<dbReference type="Proteomes" id="UP000326570">
    <property type="component" value="Unassembled WGS sequence"/>
</dbReference>
<gene>
    <name evidence="3" type="ORF">F0P94_17080</name>
</gene>
<evidence type="ECO:0000313" key="4">
    <source>
        <dbReference type="Proteomes" id="UP000326570"/>
    </source>
</evidence>
<dbReference type="InterPro" id="IPR037066">
    <property type="entry name" value="Plug_dom_sf"/>
</dbReference>
<dbReference type="Gene3D" id="2.60.40.1120">
    <property type="entry name" value="Carboxypeptidase-like, regulatory domain"/>
    <property type="match status" value="1"/>
</dbReference>
<proteinExistence type="predicted"/>
<evidence type="ECO:0000259" key="2">
    <source>
        <dbReference type="Pfam" id="PF07715"/>
    </source>
</evidence>